<name>A0A218WSZ3_PUNGR</name>
<proteinExistence type="predicted"/>
<reference evidence="2" key="1">
    <citation type="journal article" date="2017" name="Plant J.">
        <title>The pomegranate (Punica granatum L.) genome and the genomics of punicalagin biosynthesis.</title>
        <authorList>
            <person name="Qin G."/>
            <person name="Xu C."/>
            <person name="Ming R."/>
            <person name="Tang H."/>
            <person name="Guyot R."/>
            <person name="Kramer E.M."/>
            <person name="Hu Y."/>
            <person name="Yi X."/>
            <person name="Qi Y."/>
            <person name="Xu X."/>
            <person name="Gao Z."/>
            <person name="Pan H."/>
            <person name="Jian J."/>
            <person name="Tian Y."/>
            <person name="Yue Z."/>
            <person name="Xu Y."/>
        </authorList>
    </citation>
    <scope>NUCLEOTIDE SEQUENCE [LARGE SCALE GENOMIC DNA]</scope>
    <source>
        <strain evidence="2">cv. Dabenzi</strain>
    </source>
</reference>
<comment type="caution">
    <text evidence="1">The sequence shown here is derived from an EMBL/GenBank/DDBJ whole genome shotgun (WGS) entry which is preliminary data.</text>
</comment>
<organism evidence="1 2">
    <name type="scientific">Punica granatum</name>
    <name type="common">Pomegranate</name>
    <dbReference type="NCBI Taxonomy" id="22663"/>
    <lineage>
        <taxon>Eukaryota</taxon>
        <taxon>Viridiplantae</taxon>
        <taxon>Streptophyta</taxon>
        <taxon>Embryophyta</taxon>
        <taxon>Tracheophyta</taxon>
        <taxon>Spermatophyta</taxon>
        <taxon>Magnoliopsida</taxon>
        <taxon>eudicotyledons</taxon>
        <taxon>Gunneridae</taxon>
        <taxon>Pentapetalae</taxon>
        <taxon>rosids</taxon>
        <taxon>malvids</taxon>
        <taxon>Myrtales</taxon>
        <taxon>Lythraceae</taxon>
        <taxon>Punica</taxon>
    </lineage>
</organism>
<dbReference type="AlphaFoldDB" id="A0A218WSZ3"/>
<sequence length="53" mass="6221">MLPALPPIELEPILEVRKLGVHVELELRIEARRRYCTPWKLGEVEKEVEAQRS</sequence>
<gene>
    <name evidence="1" type="ORF">CDL15_Pgr021763</name>
</gene>
<accession>A0A218WSZ3</accession>
<evidence type="ECO:0000313" key="2">
    <source>
        <dbReference type="Proteomes" id="UP000197138"/>
    </source>
</evidence>
<dbReference type="EMBL" id="MTKT01003240">
    <property type="protein sequence ID" value="OWM75598.1"/>
    <property type="molecule type" value="Genomic_DNA"/>
</dbReference>
<dbReference type="Proteomes" id="UP000197138">
    <property type="component" value="Unassembled WGS sequence"/>
</dbReference>
<evidence type="ECO:0000313" key="1">
    <source>
        <dbReference type="EMBL" id="OWM75598.1"/>
    </source>
</evidence>
<protein>
    <submittedName>
        <fullName evidence="1">Uncharacterized protein</fullName>
    </submittedName>
</protein>